<evidence type="ECO:0000313" key="3">
    <source>
        <dbReference type="EMBL" id="KAF0313466.1"/>
    </source>
</evidence>
<feature type="transmembrane region" description="Helical" evidence="2">
    <location>
        <begin position="20"/>
        <end position="41"/>
    </location>
</feature>
<feature type="region of interest" description="Disordered" evidence="1">
    <location>
        <begin position="446"/>
        <end position="508"/>
    </location>
</feature>
<sequence length="508" mass="56574">MAAQQPHQHKEHKPPWHTKAALLASAFLAFLVAVAAFVYVFQDRLSLYRLQGLVHIGHAQALPPEWLELAVCFGPRLPAGALRANVTGAVPASVDDAWSYRQLFGGDGGFDWRRPPFELLARPAAAVAGLLGRLQVTTSEPLQNELRYTDLPLMLHYSLCRNFSGFRWSPSHSETEHWLELSMSMEEHDLLLDGVTASFVEVYMYQRGRFNEFFSVSPLLAYRTDMKRPLRLRLDAQLHRHILQQDGPCTSHGEPTSCLFWCLMRSLLRRAGCTMPWMDALVFNMTAVRVLQRAVPTRRDPTVFSARTALPWMREFAAMRPCESADEFRTLFRLVDSLLLYETSAPDAAVQHCRTECRPICDDLVTRLRMVGGTLAEWHSSSLLRIELPHTMPVQHRRRLFETAALLLEVAGLLAFLFGASVLGVYGSCLWHARRVLDRAGLLERRGKEDDGAGDDGAGDDTALVDKGGRPEAGDEGPVGGVGGEHGEAEVRDGSVGGVPGESRRNIT</sequence>
<evidence type="ECO:0000313" key="4">
    <source>
        <dbReference type="Proteomes" id="UP000440578"/>
    </source>
</evidence>
<evidence type="ECO:0000256" key="1">
    <source>
        <dbReference type="SAM" id="MobiDB-lite"/>
    </source>
</evidence>
<feature type="transmembrane region" description="Helical" evidence="2">
    <location>
        <begin position="406"/>
        <end position="426"/>
    </location>
</feature>
<protein>
    <submittedName>
        <fullName evidence="3">Uncharacterized protein</fullName>
    </submittedName>
</protein>
<accession>A0A6A4X188</accession>
<gene>
    <name evidence="3" type="ORF">FJT64_016001</name>
</gene>
<comment type="caution">
    <text evidence="3">The sequence shown here is derived from an EMBL/GenBank/DDBJ whole genome shotgun (WGS) entry which is preliminary data.</text>
</comment>
<keyword evidence="4" id="KW-1185">Reference proteome</keyword>
<dbReference type="Proteomes" id="UP000440578">
    <property type="component" value="Unassembled WGS sequence"/>
</dbReference>
<dbReference type="EMBL" id="VIIS01000090">
    <property type="protein sequence ID" value="KAF0313466.1"/>
    <property type="molecule type" value="Genomic_DNA"/>
</dbReference>
<organism evidence="3 4">
    <name type="scientific">Amphibalanus amphitrite</name>
    <name type="common">Striped barnacle</name>
    <name type="synonym">Balanus amphitrite</name>
    <dbReference type="NCBI Taxonomy" id="1232801"/>
    <lineage>
        <taxon>Eukaryota</taxon>
        <taxon>Metazoa</taxon>
        <taxon>Ecdysozoa</taxon>
        <taxon>Arthropoda</taxon>
        <taxon>Crustacea</taxon>
        <taxon>Multicrustacea</taxon>
        <taxon>Cirripedia</taxon>
        <taxon>Thoracica</taxon>
        <taxon>Thoracicalcarea</taxon>
        <taxon>Balanomorpha</taxon>
        <taxon>Balanoidea</taxon>
        <taxon>Balanidae</taxon>
        <taxon>Amphibalaninae</taxon>
        <taxon>Amphibalanus</taxon>
    </lineage>
</organism>
<reference evidence="3 4" key="1">
    <citation type="submission" date="2019-07" db="EMBL/GenBank/DDBJ databases">
        <title>Draft genome assembly of a fouling barnacle, Amphibalanus amphitrite (Darwin, 1854): The first reference genome for Thecostraca.</title>
        <authorList>
            <person name="Kim W."/>
        </authorList>
    </citation>
    <scope>NUCLEOTIDE SEQUENCE [LARGE SCALE GENOMIC DNA]</scope>
    <source>
        <strain evidence="3">SNU_AA5</strain>
        <tissue evidence="3">Soma without cirri and trophi</tissue>
    </source>
</reference>
<keyword evidence="2" id="KW-0472">Membrane</keyword>
<name>A0A6A4X188_AMPAM</name>
<dbReference type="AlphaFoldDB" id="A0A6A4X188"/>
<keyword evidence="2" id="KW-0812">Transmembrane</keyword>
<evidence type="ECO:0000256" key="2">
    <source>
        <dbReference type="SAM" id="Phobius"/>
    </source>
</evidence>
<keyword evidence="2" id="KW-1133">Transmembrane helix</keyword>
<proteinExistence type="predicted"/>